<feature type="compositionally biased region" description="Polar residues" evidence="4">
    <location>
        <begin position="285"/>
        <end position="299"/>
    </location>
</feature>
<dbReference type="EMBL" id="HBGA01044565">
    <property type="protein sequence ID" value="CAD9005166.1"/>
    <property type="molecule type" value="Transcribed_RNA"/>
</dbReference>
<keyword evidence="3" id="KW-0819">tRNA processing</keyword>
<dbReference type="GO" id="GO:0005737">
    <property type="term" value="C:cytoplasm"/>
    <property type="evidence" value="ECO:0007669"/>
    <property type="project" value="TreeGrafter"/>
</dbReference>
<organism evidence="6">
    <name type="scientific">Eutreptiella gymnastica</name>
    <dbReference type="NCBI Taxonomy" id="73025"/>
    <lineage>
        <taxon>Eukaryota</taxon>
        <taxon>Discoba</taxon>
        <taxon>Euglenozoa</taxon>
        <taxon>Euglenida</taxon>
        <taxon>Spirocuta</taxon>
        <taxon>Euglenophyceae</taxon>
        <taxon>Eutreptiales</taxon>
        <taxon>Eutreptiaceae</taxon>
        <taxon>Eutreptiella</taxon>
    </lineage>
</organism>
<reference evidence="6" key="1">
    <citation type="submission" date="2021-01" db="EMBL/GenBank/DDBJ databases">
        <authorList>
            <person name="Corre E."/>
            <person name="Pelletier E."/>
            <person name="Niang G."/>
            <person name="Scheremetjew M."/>
            <person name="Finn R."/>
            <person name="Kale V."/>
            <person name="Holt S."/>
            <person name="Cochrane G."/>
            <person name="Meng A."/>
            <person name="Brown T."/>
            <person name="Cohen L."/>
        </authorList>
    </citation>
    <scope>NUCLEOTIDE SEQUENCE</scope>
    <source>
        <strain evidence="6">NIES-381</strain>
    </source>
</reference>
<evidence type="ECO:0000256" key="1">
    <source>
        <dbReference type="ARBA" id="ARBA00022679"/>
    </source>
</evidence>
<gene>
    <name evidence="6" type="ORF">EGYM00392_LOCUS16253</name>
</gene>
<dbReference type="PANTHER" id="PTHR23245">
    <property type="entry name" value="TRNA METHYLTRANSFERASE"/>
    <property type="match status" value="1"/>
</dbReference>
<feature type="region of interest" description="Disordered" evidence="4">
    <location>
        <begin position="280"/>
        <end position="316"/>
    </location>
</feature>
<dbReference type="Pfam" id="PF02475">
    <property type="entry name" value="TRM5-TYW2_MTfase"/>
    <property type="match status" value="1"/>
</dbReference>
<keyword evidence="1" id="KW-0808">Transferase</keyword>
<dbReference type="Pfam" id="PF25133">
    <property type="entry name" value="TYW2_N_2"/>
    <property type="match status" value="1"/>
</dbReference>
<dbReference type="PROSITE" id="PS51684">
    <property type="entry name" value="SAM_MT_TRM5_TYW2"/>
    <property type="match status" value="1"/>
</dbReference>
<dbReference type="InterPro" id="IPR030382">
    <property type="entry name" value="MeTrfase_TRM5/TYW2"/>
</dbReference>
<dbReference type="GO" id="GO:0030488">
    <property type="term" value="P:tRNA methylation"/>
    <property type="evidence" value="ECO:0007669"/>
    <property type="project" value="TreeGrafter"/>
</dbReference>
<dbReference type="Gene3D" id="3.30.300.110">
    <property type="entry name" value="Met-10+ protein-like domains"/>
    <property type="match status" value="1"/>
</dbReference>
<name>A0A7S1I967_9EUGL</name>
<protein>
    <recommendedName>
        <fullName evidence="5">SAM-dependent methyltransferase TRM5/TYW2-type domain-containing protein</fullName>
    </recommendedName>
</protein>
<evidence type="ECO:0000259" key="5">
    <source>
        <dbReference type="PROSITE" id="PS51684"/>
    </source>
</evidence>
<dbReference type="Gene3D" id="3.40.50.150">
    <property type="entry name" value="Vaccinia Virus protein VP39"/>
    <property type="match status" value="1"/>
</dbReference>
<evidence type="ECO:0000256" key="2">
    <source>
        <dbReference type="ARBA" id="ARBA00022691"/>
    </source>
</evidence>
<dbReference type="SUPFAM" id="SSF53335">
    <property type="entry name" value="S-adenosyl-L-methionine-dependent methyltransferases"/>
    <property type="match status" value="1"/>
</dbReference>
<feature type="domain" description="SAM-dependent methyltransferase TRM5/TYW2-type" evidence="5">
    <location>
        <begin position="44"/>
        <end position="353"/>
    </location>
</feature>
<evidence type="ECO:0000313" key="6">
    <source>
        <dbReference type="EMBL" id="CAD9005166.1"/>
    </source>
</evidence>
<keyword evidence="2" id="KW-0949">S-adenosyl-L-methionine</keyword>
<evidence type="ECO:0000256" key="3">
    <source>
        <dbReference type="ARBA" id="ARBA00022694"/>
    </source>
</evidence>
<dbReference type="AlphaFoldDB" id="A0A7S1I967"/>
<dbReference type="PANTHER" id="PTHR23245:SF41">
    <property type="entry name" value="TRNA(PHE) (4-DEMETHYLWYOSINE(37)-C(7)) AMINOCARBOXYPROPYLTRANSFERASE"/>
    <property type="match status" value="1"/>
</dbReference>
<evidence type="ECO:0000256" key="4">
    <source>
        <dbReference type="SAM" id="MobiDB-lite"/>
    </source>
</evidence>
<dbReference type="InterPro" id="IPR056743">
    <property type="entry name" value="TRM5-TYW2-like_MTfase"/>
</dbReference>
<sequence length="359" mass="40426">MNGVGKDETTTKRKKKALSPHEKVCHQLQNIGLTHLCPWIPKKWEKVGHVIILKYVPELEDEEAKVASAFLEVFSDVDVVVVDQMGIEGELRKPTSRVVLRRDGGCHSTEVVHVENGVKYKWDVLKIMFSSGNTKERIRFRREVKAQGEVVIDMFAGLGYFSIPLSMADVSNRPAHLYCIEKNPDSYHFLTENVRLNSVQSIVTTLCGDNRVVGQDLVGKAQRVLMGYIPTPVSFLPRAFEFLANGCGVIHYHYTSTKEESVSMPVEHVIEQLGPLGVVWAPDPRSTTPSGMPDTNTDPKPSLSPEPQHESNPHPELIAKQNPWTYCTLQQIHCIKSYRPQVFHWIAEIGFRREAPLGP</sequence>
<dbReference type="GO" id="GO:0008175">
    <property type="term" value="F:tRNA methyltransferase activity"/>
    <property type="evidence" value="ECO:0007669"/>
    <property type="project" value="TreeGrafter"/>
</dbReference>
<proteinExistence type="predicted"/>
<dbReference type="InterPro" id="IPR056744">
    <property type="entry name" value="TRM5/TYW2-like_N"/>
</dbReference>
<dbReference type="InterPro" id="IPR029063">
    <property type="entry name" value="SAM-dependent_MTases_sf"/>
</dbReference>
<accession>A0A7S1I967</accession>